<comment type="pathway">
    <text evidence="2">Alkene biosynthesis; ethylene biosynthesis via 2-oxoglutarate.</text>
</comment>
<dbReference type="EC" id="1.13.12.19" evidence="4"/>
<dbReference type="GO" id="GO:0102276">
    <property type="term" value="F:2-oxoglutarate oxygenase/decarboxylase (ethylene-forming) activity"/>
    <property type="evidence" value="ECO:0007669"/>
    <property type="project" value="UniProtKB-EC"/>
</dbReference>
<comment type="catalytic activity">
    <reaction evidence="9">
        <text>2-oxoglutarate + O2 + 2 H(+) = ethene + 3 CO2 + H2O</text>
        <dbReference type="Rhea" id="RHEA:31523"/>
        <dbReference type="ChEBI" id="CHEBI:15377"/>
        <dbReference type="ChEBI" id="CHEBI:15378"/>
        <dbReference type="ChEBI" id="CHEBI:15379"/>
        <dbReference type="ChEBI" id="CHEBI:16526"/>
        <dbReference type="ChEBI" id="CHEBI:16810"/>
        <dbReference type="ChEBI" id="CHEBI:18153"/>
        <dbReference type="EC" id="1.13.12.19"/>
    </reaction>
</comment>
<protein>
    <recommendedName>
        <fullName evidence="5">2-oxoglutarate-dependent ethylene/succinate-forming enzyme</fullName>
        <ecNumber evidence="4">1.13.12.19</ecNumber>
        <ecNumber evidence="3">1.14.20.7</ecNumber>
    </recommendedName>
    <alternativeName>
        <fullName evidence="7">2-oxoglutarate dioxygenase (ethylene-forming)</fullName>
    </alternativeName>
    <alternativeName>
        <fullName evidence="8">2-oxoglutarate/L-arginine monooxygenase/decarboxylase (succinate-forming)</fullName>
    </alternativeName>
</protein>
<keyword evidence="11" id="KW-0408">Iron</keyword>
<evidence type="ECO:0000256" key="1">
    <source>
        <dbReference type="ARBA" id="ARBA00001954"/>
    </source>
</evidence>
<dbReference type="PANTHER" id="PTHR47990">
    <property type="entry name" value="2-OXOGLUTARATE (2OG) AND FE(II)-DEPENDENT OXYGENASE SUPERFAMILY PROTEIN-RELATED"/>
    <property type="match status" value="1"/>
</dbReference>
<feature type="domain" description="Fe2OG dioxygenase" evidence="12">
    <location>
        <begin position="186"/>
        <end position="289"/>
    </location>
</feature>
<dbReference type="EMBL" id="QFPW01000003">
    <property type="protein sequence ID" value="PZQ50810.1"/>
    <property type="molecule type" value="Genomic_DNA"/>
</dbReference>
<name>A0A2W5QH42_RHOSU</name>
<dbReference type="PRINTS" id="PR00682">
    <property type="entry name" value="IPNSYNTHASE"/>
</dbReference>
<organism evidence="13 14">
    <name type="scientific">Rhodovulum sulfidophilum</name>
    <name type="common">Rhodobacter sulfidophilus</name>
    <dbReference type="NCBI Taxonomy" id="35806"/>
    <lineage>
        <taxon>Bacteria</taxon>
        <taxon>Pseudomonadati</taxon>
        <taxon>Pseudomonadota</taxon>
        <taxon>Alphaproteobacteria</taxon>
        <taxon>Rhodobacterales</taxon>
        <taxon>Paracoccaceae</taxon>
        <taxon>Rhodovulum</taxon>
    </lineage>
</organism>
<dbReference type="PROSITE" id="PS51471">
    <property type="entry name" value="FE2OG_OXY"/>
    <property type="match status" value="1"/>
</dbReference>
<evidence type="ECO:0000256" key="5">
    <source>
        <dbReference type="ARBA" id="ARBA00019045"/>
    </source>
</evidence>
<sequence length="328" mass="35640">MSEVSLLDAARVDAAALPVIDVSGLSSSDPADRARVGAALRAACLDKGFFYCVGHGVPAGLIEAVFAETRALFDQPEPAKLAIEKTKSFANRGYERLRGQTLEAGAPADLKEGFYIGTELPLDDPRVAARRFNRGPNLWPADLPGFRPTMAAYFAAMSELGARLMRGIALSLDLPEEHFAAFSRDPLATLRLLHYPPQPEDAAENEKGAGAHTDFGGLTLLLQDEVGGLQVFDNARGAWIHADPVPGAFVVNLGDMIARWTNDHYRSTLHRVVNASGRERYSVPFFFTGNPDHEVSSLFPDEAAKYPPTTVEAHIRSMYDKTYVVAKA</sequence>
<evidence type="ECO:0000313" key="14">
    <source>
        <dbReference type="Proteomes" id="UP000249185"/>
    </source>
</evidence>
<comment type="catalytic activity">
    <reaction evidence="10">
        <text>L-arginine + 2-oxoglutarate + O2 = guanidine + L-glutamate 5-semialdehyde + succinate + CO2</text>
        <dbReference type="Rhea" id="RHEA:31535"/>
        <dbReference type="ChEBI" id="CHEBI:15379"/>
        <dbReference type="ChEBI" id="CHEBI:16526"/>
        <dbReference type="ChEBI" id="CHEBI:16810"/>
        <dbReference type="ChEBI" id="CHEBI:30031"/>
        <dbReference type="ChEBI" id="CHEBI:30087"/>
        <dbReference type="ChEBI" id="CHEBI:32682"/>
        <dbReference type="ChEBI" id="CHEBI:58066"/>
        <dbReference type="EC" id="1.14.20.7"/>
    </reaction>
</comment>
<dbReference type="SUPFAM" id="SSF51197">
    <property type="entry name" value="Clavaminate synthase-like"/>
    <property type="match status" value="1"/>
</dbReference>
<comment type="caution">
    <text evidence="13">The sequence shown here is derived from an EMBL/GenBank/DDBJ whole genome shotgun (WGS) entry which is preliminary data.</text>
</comment>
<evidence type="ECO:0000256" key="9">
    <source>
        <dbReference type="ARBA" id="ARBA00047725"/>
    </source>
</evidence>
<dbReference type="Pfam" id="PF03171">
    <property type="entry name" value="2OG-FeII_Oxy"/>
    <property type="match status" value="1"/>
</dbReference>
<dbReference type="InterPro" id="IPR027443">
    <property type="entry name" value="IPNS-like_sf"/>
</dbReference>
<dbReference type="InterPro" id="IPR050231">
    <property type="entry name" value="Iron_ascorbate_oxido_reductase"/>
</dbReference>
<evidence type="ECO:0000256" key="10">
    <source>
        <dbReference type="ARBA" id="ARBA00049359"/>
    </source>
</evidence>
<dbReference type="GO" id="GO:0009693">
    <property type="term" value="P:ethylene biosynthetic process"/>
    <property type="evidence" value="ECO:0007669"/>
    <property type="project" value="UniProtKB-KW"/>
</dbReference>
<evidence type="ECO:0000256" key="3">
    <source>
        <dbReference type="ARBA" id="ARBA00012293"/>
    </source>
</evidence>
<dbReference type="AlphaFoldDB" id="A0A2W5QH42"/>
<evidence type="ECO:0000259" key="12">
    <source>
        <dbReference type="PROSITE" id="PS51471"/>
    </source>
</evidence>
<dbReference type="InterPro" id="IPR044861">
    <property type="entry name" value="IPNS-like_FE2OG_OXY"/>
</dbReference>
<dbReference type="InterPro" id="IPR005123">
    <property type="entry name" value="Oxoglu/Fe-dep_dioxygenase_dom"/>
</dbReference>
<evidence type="ECO:0000313" key="13">
    <source>
        <dbReference type="EMBL" id="PZQ50810.1"/>
    </source>
</evidence>
<evidence type="ECO:0000256" key="4">
    <source>
        <dbReference type="ARBA" id="ARBA00012531"/>
    </source>
</evidence>
<dbReference type="Proteomes" id="UP000249185">
    <property type="component" value="Unassembled WGS sequence"/>
</dbReference>
<keyword evidence="6" id="KW-0266">Ethylene biosynthesis</keyword>
<dbReference type="InterPro" id="IPR026992">
    <property type="entry name" value="DIOX_N"/>
</dbReference>
<evidence type="ECO:0000256" key="7">
    <source>
        <dbReference type="ARBA" id="ARBA00031011"/>
    </source>
</evidence>
<keyword evidence="11" id="KW-0479">Metal-binding</keyword>
<evidence type="ECO:0000256" key="8">
    <source>
        <dbReference type="ARBA" id="ARBA00031282"/>
    </source>
</evidence>
<proteinExistence type="inferred from homology"/>
<evidence type="ECO:0000256" key="6">
    <source>
        <dbReference type="ARBA" id="ARBA00022666"/>
    </source>
</evidence>
<dbReference type="Pfam" id="PF14226">
    <property type="entry name" value="DIOX_N"/>
    <property type="match status" value="1"/>
</dbReference>
<evidence type="ECO:0000256" key="2">
    <source>
        <dbReference type="ARBA" id="ARBA00004767"/>
    </source>
</evidence>
<dbReference type="EC" id="1.14.20.7" evidence="3"/>
<keyword evidence="11" id="KW-0560">Oxidoreductase</keyword>
<comment type="cofactor">
    <cofactor evidence="1">
        <name>Fe(2+)</name>
        <dbReference type="ChEBI" id="CHEBI:29033"/>
    </cofactor>
</comment>
<evidence type="ECO:0000256" key="11">
    <source>
        <dbReference type="RuleBase" id="RU003682"/>
    </source>
</evidence>
<accession>A0A2W5QH42</accession>
<dbReference type="GO" id="GO:0046872">
    <property type="term" value="F:metal ion binding"/>
    <property type="evidence" value="ECO:0007669"/>
    <property type="project" value="UniProtKB-KW"/>
</dbReference>
<reference evidence="13 14" key="1">
    <citation type="submission" date="2017-08" db="EMBL/GenBank/DDBJ databases">
        <title>Infants hospitalized years apart are colonized by the same room-sourced microbial strains.</title>
        <authorList>
            <person name="Brooks B."/>
            <person name="Olm M.R."/>
            <person name="Firek B.A."/>
            <person name="Baker R."/>
            <person name="Thomas B.C."/>
            <person name="Morowitz M.J."/>
            <person name="Banfield J.F."/>
        </authorList>
    </citation>
    <scope>NUCLEOTIDE SEQUENCE [LARGE SCALE GENOMIC DNA]</scope>
    <source>
        <strain evidence="13">S2_005_002_R2_34</strain>
    </source>
</reference>
<comment type="similarity">
    <text evidence="11">Belongs to the iron/ascorbate-dependent oxidoreductase family.</text>
</comment>
<gene>
    <name evidence="13" type="ORF">DI556_06755</name>
</gene>
<dbReference type="Gene3D" id="2.60.120.330">
    <property type="entry name" value="B-lactam Antibiotic, Isopenicillin N Synthase, Chain"/>
    <property type="match status" value="1"/>
</dbReference>